<name>A0A382HSU9_9ZZZZ</name>
<protein>
    <submittedName>
        <fullName evidence="1">Uncharacterized protein</fullName>
    </submittedName>
</protein>
<sequence length="101" mass="11463">MGRKNNAPAMVLETIAVETQMGTYPDTTENSGHGLTQFDKIGFDDTVARTRTRDKEIVKNVFGYELDELTVRDLDENPELAIIMCRLKYKLIPDPFPTEIV</sequence>
<dbReference type="EMBL" id="UINC01063020">
    <property type="protein sequence ID" value="SVB90192.1"/>
    <property type="molecule type" value="Genomic_DNA"/>
</dbReference>
<evidence type="ECO:0000313" key="1">
    <source>
        <dbReference type="EMBL" id="SVB90192.1"/>
    </source>
</evidence>
<proteinExistence type="predicted"/>
<reference evidence="1" key="1">
    <citation type="submission" date="2018-05" db="EMBL/GenBank/DDBJ databases">
        <authorList>
            <person name="Lanie J.A."/>
            <person name="Ng W.-L."/>
            <person name="Kazmierczak K.M."/>
            <person name="Andrzejewski T.M."/>
            <person name="Davidsen T.M."/>
            <person name="Wayne K.J."/>
            <person name="Tettelin H."/>
            <person name="Glass J.I."/>
            <person name="Rusch D."/>
            <person name="Podicherti R."/>
            <person name="Tsui H.-C.T."/>
            <person name="Winkler M.E."/>
        </authorList>
    </citation>
    <scope>NUCLEOTIDE SEQUENCE</scope>
</reference>
<organism evidence="1">
    <name type="scientific">marine metagenome</name>
    <dbReference type="NCBI Taxonomy" id="408172"/>
    <lineage>
        <taxon>unclassified sequences</taxon>
        <taxon>metagenomes</taxon>
        <taxon>ecological metagenomes</taxon>
    </lineage>
</organism>
<gene>
    <name evidence="1" type="ORF">METZ01_LOCUS243046</name>
</gene>
<feature type="non-terminal residue" evidence="1">
    <location>
        <position position="101"/>
    </location>
</feature>
<accession>A0A382HSU9</accession>
<dbReference type="AlphaFoldDB" id="A0A382HSU9"/>